<dbReference type="PANTHER" id="PTHR48085:SF5">
    <property type="entry name" value="CADMIUM_ZINC-TRANSPORTING ATPASE HMA4-RELATED"/>
    <property type="match status" value="1"/>
</dbReference>
<dbReference type="Pfam" id="PF00702">
    <property type="entry name" value="Hydrolase"/>
    <property type="match status" value="1"/>
</dbReference>
<dbReference type="NCBIfam" id="TIGR01494">
    <property type="entry name" value="ATPase_P-type"/>
    <property type="match status" value="1"/>
</dbReference>
<name>A0AAW7DPF5_9GAMM</name>
<dbReference type="GO" id="GO:0046872">
    <property type="term" value="F:metal ion binding"/>
    <property type="evidence" value="ECO:0007669"/>
    <property type="project" value="UniProtKB-KW"/>
</dbReference>
<dbReference type="SFLD" id="SFLDF00027">
    <property type="entry name" value="p-type_atpase"/>
    <property type="match status" value="1"/>
</dbReference>
<sequence length="727" mass="77964">MSQPQACCTPVLAAPAANRQGAPDPQHVKSILLIEAMDCPTEERLIREQLETHPQVSALYFNLLERQLQIHHQAEALPAIIQIIQRLGMQAKPLTEHAAASSTATPSPTPTKTLIAAGGLALFAELLEWFAVDANWLVFASALASILLIGLPIVKKGWIALLNRHLNINALMSIAVTGALLIGHWPEAAMVTFLFALAEMIEARSLGRARDAVKSLLVMTPELAVSQQADGQWQATPVAQIAVGSLVRLKPGERVALDGIITQGQSAFDQSAITGESLPVEKKPHDTIFAGSLNTSQEVIYQTSAGSDDSLLAKIMHRVQEAQSSQAPMQRFVDKFSQVYTPSVVLIALLVAILPPLLGSGLWLDWIYNALVLLVIACPCALVISTPVAVVSALTRAARLGILIKGGVYLEQAKDLTHIAFDKTGTLTQGQPSLVGAEYFADTAHSQALALALTERSDHPVSQAIFTGLSSQSATVEKPTVDNFTALLGLGTQARIEQQTLYLGNVRLIQQLKLLTTELEQQVLSYEQQGCSLSLLATEQQVLALFAVRDQLRTETTASIKALKQLGIHSLMLSGDNQLTAQVIAEQAGIEQALAPLLPEDKLTEIERLQAQGYQVAMVGDGINDAPALAKANMGIAMAAAGTDTAIETADIALLDDDLQKIPQLIQLSQATSAILWQNISLALGLKLIFLLLALTGHATMWMAVFADMGASLLVTFNSLRLLRHNN</sequence>
<evidence type="ECO:0000256" key="9">
    <source>
        <dbReference type="ARBA" id="ARBA00023136"/>
    </source>
</evidence>
<dbReference type="InterPro" id="IPR008250">
    <property type="entry name" value="ATPase_P-typ_transduc_dom_A_sf"/>
</dbReference>
<dbReference type="GO" id="GO:0005524">
    <property type="term" value="F:ATP binding"/>
    <property type="evidence" value="ECO:0007669"/>
    <property type="project" value="UniProtKB-UniRule"/>
</dbReference>
<comment type="caution">
    <text evidence="14">The sequence shown here is derived from an EMBL/GenBank/DDBJ whole genome shotgun (WGS) entry which is preliminary data.</text>
</comment>
<dbReference type="InterPro" id="IPR044492">
    <property type="entry name" value="P_typ_ATPase_HD_dom"/>
</dbReference>
<keyword evidence="7" id="KW-1278">Translocase</keyword>
<reference evidence="14" key="2">
    <citation type="journal article" date="2022" name="Sci. Total Environ.">
        <title>Prevalence, transmission, and molecular epidemiology of tet(X)-positive bacteria among humans, animals, and environmental niches in China: An epidemiological, and genomic-based study.</title>
        <authorList>
            <person name="Dong N."/>
            <person name="Zeng Y."/>
            <person name="Cai C."/>
            <person name="Sun C."/>
            <person name="Lu J."/>
            <person name="Liu C."/>
            <person name="Zhou H."/>
            <person name="Sun Q."/>
            <person name="Shu L."/>
            <person name="Wang H."/>
            <person name="Wang Y."/>
            <person name="Wang S."/>
            <person name="Wu C."/>
            <person name="Chan E.W."/>
            <person name="Chen G."/>
            <person name="Shen Z."/>
            <person name="Chen S."/>
            <person name="Zhang R."/>
        </authorList>
    </citation>
    <scope>NUCLEOTIDE SEQUENCE</scope>
    <source>
        <strain evidence="14">DF46-2-2</strain>
    </source>
</reference>
<dbReference type="PRINTS" id="PR00119">
    <property type="entry name" value="CATATPASE"/>
</dbReference>
<dbReference type="NCBIfam" id="TIGR01525">
    <property type="entry name" value="ATPase-IB_hvy"/>
    <property type="match status" value="1"/>
</dbReference>
<protein>
    <recommendedName>
        <fullName evidence="10">P-type Zn(2+) transporter</fullName>
        <ecNumber evidence="10">7.2.2.12</ecNumber>
    </recommendedName>
</protein>
<evidence type="ECO:0000256" key="7">
    <source>
        <dbReference type="ARBA" id="ARBA00022967"/>
    </source>
</evidence>
<evidence type="ECO:0000256" key="3">
    <source>
        <dbReference type="ARBA" id="ARBA00022692"/>
    </source>
</evidence>
<reference evidence="14" key="1">
    <citation type="submission" date="2020-06" db="EMBL/GenBank/DDBJ databases">
        <authorList>
            <person name="Dong N."/>
        </authorList>
    </citation>
    <scope>NUCLEOTIDE SEQUENCE</scope>
    <source>
        <strain evidence="14">DF46-2-2</strain>
    </source>
</reference>
<keyword evidence="12" id="KW-1003">Cell membrane</keyword>
<dbReference type="EMBL" id="JACANB010000002">
    <property type="protein sequence ID" value="MDM1695721.1"/>
    <property type="molecule type" value="Genomic_DNA"/>
</dbReference>
<keyword evidence="3 12" id="KW-0812">Transmembrane</keyword>
<feature type="transmembrane region" description="Helical" evidence="12">
    <location>
        <begin position="701"/>
        <end position="723"/>
    </location>
</feature>
<dbReference type="InterPro" id="IPR023298">
    <property type="entry name" value="ATPase_P-typ_TM_dom_sf"/>
</dbReference>
<dbReference type="InterPro" id="IPR006121">
    <property type="entry name" value="HMA_dom"/>
</dbReference>
<evidence type="ECO:0000259" key="13">
    <source>
        <dbReference type="PROSITE" id="PS50846"/>
    </source>
</evidence>
<keyword evidence="5 12" id="KW-0547">Nucleotide-binding</keyword>
<keyword evidence="4 12" id="KW-0479">Metal-binding</keyword>
<comment type="catalytic activity">
    <reaction evidence="11">
        <text>Zn(2+)(in) + ATP + H2O = Zn(2+)(out) + ADP + phosphate + H(+)</text>
        <dbReference type="Rhea" id="RHEA:20621"/>
        <dbReference type="ChEBI" id="CHEBI:15377"/>
        <dbReference type="ChEBI" id="CHEBI:15378"/>
        <dbReference type="ChEBI" id="CHEBI:29105"/>
        <dbReference type="ChEBI" id="CHEBI:30616"/>
        <dbReference type="ChEBI" id="CHEBI:43474"/>
        <dbReference type="ChEBI" id="CHEBI:456216"/>
        <dbReference type="EC" id="7.2.2.12"/>
    </reaction>
</comment>
<evidence type="ECO:0000256" key="6">
    <source>
        <dbReference type="ARBA" id="ARBA00022840"/>
    </source>
</evidence>
<keyword evidence="9 12" id="KW-0472">Membrane</keyword>
<dbReference type="InterPro" id="IPR001757">
    <property type="entry name" value="P_typ_ATPase"/>
</dbReference>
<dbReference type="PROSITE" id="PS00154">
    <property type="entry name" value="ATPASE_E1_E2"/>
    <property type="match status" value="1"/>
</dbReference>
<dbReference type="InterPro" id="IPR059000">
    <property type="entry name" value="ATPase_P-type_domA"/>
</dbReference>
<dbReference type="GO" id="GO:0005886">
    <property type="term" value="C:plasma membrane"/>
    <property type="evidence" value="ECO:0007669"/>
    <property type="project" value="UniProtKB-SubCell"/>
</dbReference>
<dbReference type="SFLD" id="SFLDS00003">
    <property type="entry name" value="Haloacid_Dehalogenase"/>
    <property type="match status" value="1"/>
</dbReference>
<dbReference type="GO" id="GO:0016887">
    <property type="term" value="F:ATP hydrolysis activity"/>
    <property type="evidence" value="ECO:0007669"/>
    <property type="project" value="InterPro"/>
</dbReference>
<feature type="transmembrane region" description="Helical" evidence="12">
    <location>
        <begin position="674"/>
        <end position="695"/>
    </location>
</feature>
<dbReference type="SUPFAM" id="SSF81653">
    <property type="entry name" value="Calcium ATPase, transduction domain A"/>
    <property type="match status" value="1"/>
</dbReference>
<dbReference type="RefSeq" id="WP_286593234.1">
    <property type="nucleotide sequence ID" value="NZ_JACANB010000002.1"/>
</dbReference>
<dbReference type="Gene3D" id="2.70.150.10">
    <property type="entry name" value="Calcium-transporting ATPase, cytoplasmic transduction domain A"/>
    <property type="match status" value="1"/>
</dbReference>
<evidence type="ECO:0000256" key="4">
    <source>
        <dbReference type="ARBA" id="ARBA00022723"/>
    </source>
</evidence>
<evidence type="ECO:0000256" key="1">
    <source>
        <dbReference type="ARBA" id="ARBA00004141"/>
    </source>
</evidence>
<dbReference type="Gene3D" id="3.40.50.1000">
    <property type="entry name" value="HAD superfamily/HAD-like"/>
    <property type="match status" value="1"/>
</dbReference>
<dbReference type="SUPFAM" id="SSF56784">
    <property type="entry name" value="HAD-like"/>
    <property type="match status" value="1"/>
</dbReference>
<proteinExistence type="inferred from homology"/>
<evidence type="ECO:0000313" key="15">
    <source>
        <dbReference type="Proteomes" id="UP001173465"/>
    </source>
</evidence>
<evidence type="ECO:0000256" key="10">
    <source>
        <dbReference type="ARBA" id="ARBA00039097"/>
    </source>
</evidence>
<dbReference type="PANTHER" id="PTHR48085">
    <property type="entry name" value="CADMIUM/ZINC-TRANSPORTING ATPASE HMA2-RELATED"/>
    <property type="match status" value="1"/>
</dbReference>
<dbReference type="EC" id="7.2.2.12" evidence="10"/>
<comment type="subcellular location">
    <subcellularLocation>
        <location evidence="12">Cell membrane</location>
    </subcellularLocation>
    <subcellularLocation>
        <location evidence="1">Membrane</location>
        <topology evidence="1">Multi-pass membrane protein</topology>
    </subcellularLocation>
</comment>
<dbReference type="GO" id="GO:0016463">
    <property type="term" value="F:P-type zinc transporter activity"/>
    <property type="evidence" value="ECO:0007669"/>
    <property type="project" value="UniProtKB-EC"/>
</dbReference>
<dbReference type="Pfam" id="PF00122">
    <property type="entry name" value="E1-E2_ATPase"/>
    <property type="match status" value="1"/>
</dbReference>
<dbReference type="GO" id="GO:0015086">
    <property type="term" value="F:cadmium ion transmembrane transporter activity"/>
    <property type="evidence" value="ECO:0007669"/>
    <property type="project" value="TreeGrafter"/>
</dbReference>
<accession>A0AAW7DPF5</accession>
<gene>
    <name evidence="14" type="ORF">HX099_03430</name>
</gene>
<dbReference type="SUPFAM" id="SSF81665">
    <property type="entry name" value="Calcium ATPase, transmembrane domain M"/>
    <property type="match status" value="1"/>
</dbReference>
<dbReference type="Gene3D" id="3.40.1110.10">
    <property type="entry name" value="Calcium-transporting ATPase, cytoplasmic domain N"/>
    <property type="match status" value="1"/>
</dbReference>
<dbReference type="InterPro" id="IPR023299">
    <property type="entry name" value="ATPase_P-typ_cyto_dom_N"/>
</dbReference>
<organism evidence="14 15">
    <name type="scientific">Thiopseudomonas alkaliphila</name>
    <dbReference type="NCBI Taxonomy" id="1697053"/>
    <lineage>
        <taxon>Bacteria</taxon>
        <taxon>Pseudomonadati</taxon>
        <taxon>Pseudomonadota</taxon>
        <taxon>Gammaproteobacteria</taxon>
        <taxon>Pseudomonadales</taxon>
        <taxon>Pseudomonadaceae</taxon>
        <taxon>Thiopseudomonas</taxon>
    </lineage>
</organism>
<dbReference type="SUPFAM" id="SSF55008">
    <property type="entry name" value="HMA, heavy metal-associated domain"/>
    <property type="match status" value="1"/>
</dbReference>
<dbReference type="AlphaFoldDB" id="A0AAW7DPF5"/>
<dbReference type="PROSITE" id="PS50846">
    <property type="entry name" value="HMA_2"/>
    <property type="match status" value="1"/>
</dbReference>
<dbReference type="InterPro" id="IPR036412">
    <property type="entry name" value="HAD-like_sf"/>
</dbReference>
<evidence type="ECO:0000313" key="14">
    <source>
        <dbReference type="EMBL" id="MDM1695721.1"/>
    </source>
</evidence>
<keyword evidence="8 12" id="KW-1133">Transmembrane helix</keyword>
<evidence type="ECO:0000256" key="2">
    <source>
        <dbReference type="ARBA" id="ARBA00006024"/>
    </source>
</evidence>
<feature type="domain" description="HMA" evidence="13">
    <location>
        <begin position="28"/>
        <end position="92"/>
    </location>
</feature>
<feature type="transmembrane region" description="Helical" evidence="12">
    <location>
        <begin position="370"/>
        <end position="395"/>
    </location>
</feature>
<dbReference type="InterPro" id="IPR018303">
    <property type="entry name" value="ATPase_P-typ_P_site"/>
</dbReference>
<dbReference type="InterPro" id="IPR023214">
    <property type="entry name" value="HAD_sf"/>
</dbReference>
<feature type="transmembrane region" description="Helical" evidence="12">
    <location>
        <begin position="339"/>
        <end position="358"/>
    </location>
</feature>
<dbReference type="InterPro" id="IPR036163">
    <property type="entry name" value="HMA_dom_sf"/>
</dbReference>
<evidence type="ECO:0000256" key="12">
    <source>
        <dbReference type="RuleBase" id="RU362081"/>
    </source>
</evidence>
<dbReference type="NCBIfam" id="TIGR01511">
    <property type="entry name" value="ATPase-IB1_Cu"/>
    <property type="match status" value="1"/>
</dbReference>
<evidence type="ECO:0000256" key="5">
    <source>
        <dbReference type="ARBA" id="ARBA00022741"/>
    </source>
</evidence>
<feature type="transmembrane region" description="Helical" evidence="12">
    <location>
        <begin position="136"/>
        <end position="154"/>
    </location>
</feature>
<dbReference type="SFLD" id="SFLDG00002">
    <property type="entry name" value="C1.7:_P-type_atpase_like"/>
    <property type="match status" value="1"/>
</dbReference>
<evidence type="ECO:0000256" key="11">
    <source>
        <dbReference type="ARBA" id="ARBA00047308"/>
    </source>
</evidence>
<comment type="similarity">
    <text evidence="2 12">Belongs to the cation transport ATPase (P-type) (TC 3.A.3) family. Type IB subfamily.</text>
</comment>
<dbReference type="InterPro" id="IPR051014">
    <property type="entry name" value="Cation_Transport_ATPase_IB"/>
</dbReference>
<keyword evidence="6 12" id="KW-0067">ATP-binding</keyword>
<dbReference type="Proteomes" id="UP001173465">
    <property type="component" value="Unassembled WGS sequence"/>
</dbReference>
<dbReference type="InterPro" id="IPR027256">
    <property type="entry name" value="P-typ_ATPase_IB"/>
</dbReference>
<evidence type="ECO:0000256" key="8">
    <source>
        <dbReference type="ARBA" id="ARBA00022989"/>
    </source>
</evidence>